<accession>A0A6J6JQ84</accession>
<dbReference type="EMBL" id="CAEZSZ010000024">
    <property type="protein sequence ID" value="CAB4552107.1"/>
    <property type="molecule type" value="Genomic_DNA"/>
</dbReference>
<keyword evidence="1" id="KW-0812">Transmembrane</keyword>
<feature type="transmembrane region" description="Helical" evidence="1">
    <location>
        <begin position="31"/>
        <end position="51"/>
    </location>
</feature>
<proteinExistence type="predicted"/>
<reference evidence="3" key="1">
    <citation type="submission" date="2020-05" db="EMBL/GenBank/DDBJ databases">
        <authorList>
            <person name="Chiriac C."/>
            <person name="Salcher M."/>
            <person name="Ghai R."/>
            <person name="Kavagutti S V."/>
        </authorList>
    </citation>
    <scope>NUCLEOTIDE SEQUENCE</scope>
</reference>
<sequence>MQTLISFVLLVTPSPSPSVDPATTFYSPGTIGFIATFGMAAGAALLIADLVRRIRRIRYRAEIQEKLDAEATDSGTKAD</sequence>
<keyword evidence="1" id="KW-1133">Transmembrane helix</keyword>
<organism evidence="3">
    <name type="scientific">freshwater metagenome</name>
    <dbReference type="NCBI Taxonomy" id="449393"/>
    <lineage>
        <taxon>unclassified sequences</taxon>
        <taxon>metagenomes</taxon>
        <taxon>ecological metagenomes</taxon>
    </lineage>
</organism>
<dbReference type="EMBL" id="CAEZWA010000016">
    <property type="protein sequence ID" value="CAB4639116.1"/>
    <property type="molecule type" value="Genomic_DNA"/>
</dbReference>
<name>A0A6J6JQ84_9ZZZZ</name>
<evidence type="ECO:0000256" key="1">
    <source>
        <dbReference type="SAM" id="Phobius"/>
    </source>
</evidence>
<evidence type="ECO:0000313" key="3">
    <source>
        <dbReference type="EMBL" id="CAB4639116.1"/>
    </source>
</evidence>
<dbReference type="AlphaFoldDB" id="A0A6J6JQ84"/>
<protein>
    <submittedName>
        <fullName evidence="3">Unannotated protein</fullName>
    </submittedName>
</protein>
<keyword evidence="1" id="KW-0472">Membrane</keyword>
<evidence type="ECO:0000313" key="2">
    <source>
        <dbReference type="EMBL" id="CAB4552107.1"/>
    </source>
</evidence>
<gene>
    <name evidence="2" type="ORF">UFOPK1561_00356</name>
    <name evidence="3" type="ORF">UFOPK2165_00155</name>
</gene>